<dbReference type="GeneID" id="111135471"/>
<feature type="domain" description="C2H2-type" evidence="13">
    <location>
        <begin position="370"/>
        <end position="397"/>
    </location>
</feature>
<feature type="region of interest" description="Disordered" evidence="12">
    <location>
        <begin position="301"/>
        <end position="359"/>
    </location>
</feature>
<feature type="region of interest" description="Disordered" evidence="12">
    <location>
        <begin position="514"/>
        <end position="624"/>
    </location>
</feature>
<dbReference type="InterPro" id="IPR034731">
    <property type="entry name" value="Znf_CCHC_FOG"/>
</dbReference>
<feature type="region of interest" description="Disordered" evidence="12">
    <location>
        <begin position="219"/>
        <end position="264"/>
    </location>
</feature>
<dbReference type="InterPro" id="IPR036236">
    <property type="entry name" value="Znf_C2H2_sf"/>
</dbReference>
<evidence type="ECO:0000256" key="8">
    <source>
        <dbReference type="ARBA" id="ARBA00023125"/>
    </source>
</evidence>
<dbReference type="GO" id="GO:0007507">
    <property type="term" value="P:heart development"/>
    <property type="evidence" value="ECO:0007669"/>
    <property type="project" value="TreeGrafter"/>
</dbReference>
<dbReference type="CDD" id="cd19201">
    <property type="entry name" value="PR-SET_ZFPM"/>
    <property type="match status" value="1"/>
</dbReference>
<dbReference type="AlphaFoldDB" id="A0A8B8EMZ8"/>
<dbReference type="Gene3D" id="2.170.270.10">
    <property type="entry name" value="SET domain"/>
    <property type="match status" value="1"/>
</dbReference>
<dbReference type="Proteomes" id="UP000694844">
    <property type="component" value="Chromosome 5"/>
</dbReference>
<dbReference type="SUPFAM" id="SSF57667">
    <property type="entry name" value="beta-beta-alpha zinc fingers"/>
    <property type="match status" value="6"/>
</dbReference>
<dbReference type="RefSeq" id="XP_022341282.1">
    <property type="nucleotide sequence ID" value="XM_022485574.1"/>
</dbReference>
<dbReference type="InterPro" id="IPR001214">
    <property type="entry name" value="SET_dom"/>
</dbReference>
<dbReference type="GO" id="GO:0061629">
    <property type="term" value="F:RNA polymerase II-specific DNA-binding transcription factor binding"/>
    <property type="evidence" value="ECO:0007669"/>
    <property type="project" value="InterPro"/>
</dbReference>
<dbReference type="PROSITE" id="PS50157">
    <property type="entry name" value="ZINC_FINGER_C2H2_2"/>
    <property type="match status" value="5"/>
</dbReference>
<feature type="region of interest" description="Disordered" evidence="12">
    <location>
        <begin position="678"/>
        <end position="753"/>
    </location>
</feature>
<evidence type="ECO:0000259" key="14">
    <source>
        <dbReference type="PROSITE" id="PS51810"/>
    </source>
</evidence>
<dbReference type="Pfam" id="PF00096">
    <property type="entry name" value="zf-C2H2"/>
    <property type="match status" value="1"/>
</dbReference>
<dbReference type="GO" id="GO:0045944">
    <property type="term" value="P:positive regulation of transcription by RNA polymerase II"/>
    <property type="evidence" value="ECO:0007669"/>
    <property type="project" value="TreeGrafter"/>
</dbReference>
<dbReference type="GO" id="GO:0000122">
    <property type="term" value="P:negative regulation of transcription by RNA polymerase II"/>
    <property type="evidence" value="ECO:0007669"/>
    <property type="project" value="TreeGrafter"/>
</dbReference>
<dbReference type="Pfam" id="PF21549">
    <property type="entry name" value="PRDM2_PR"/>
    <property type="match status" value="1"/>
</dbReference>
<protein>
    <submittedName>
        <fullName evidence="16 17">Zinc finger protein ZFPM1-like isoform X1</fullName>
    </submittedName>
</protein>
<dbReference type="OrthoDB" id="8742770at2759"/>
<feature type="domain" description="C2H2-type" evidence="13">
    <location>
        <begin position="846"/>
        <end position="873"/>
    </location>
</feature>
<dbReference type="PANTHER" id="PTHR12958">
    <property type="entry name" value="FRIEND OF GATA2-RELATED"/>
    <property type="match status" value="1"/>
</dbReference>
<gene>
    <name evidence="16 17" type="primary">LOC111135471</name>
</gene>
<organism evidence="15 17">
    <name type="scientific">Crassostrea virginica</name>
    <name type="common">Eastern oyster</name>
    <dbReference type="NCBI Taxonomy" id="6565"/>
    <lineage>
        <taxon>Eukaryota</taxon>
        <taxon>Metazoa</taxon>
        <taxon>Spiralia</taxon>
        <taxon>Lophotrochozoa</taxon>
        <taxon>Mollusca</taxon>
        <taxon>Bivalvia</taxon>
        <taxon>Autobranchia</taxon>
        <taxon>Pteriomorphia</taxon>
        <taxon>Ostreida</taxon>
        <taxon>Ostreoidea</taxon>
        <taxon>Ostreidae</taxon>
        <taxon>Crassostrea</taxon>
    </lineage>
</organism>
<keyword evidence="10" id="KW-0539">Nucleus</keyword>
<evidence type="ECO:0000256" key="11">
    <source>
        <dbReference type="PROSITE-ProRule" id="PRU00042"/>
    </source>
</evidence>
<dbReference type="InterPro" id="IPR013087">
    <property type="entry name" value="Znf_C2H2_type"/>
</dbReference>
<dbReference type="PROSITE" id="PS51810">
    <property type="entry name" value="ZF_CCHC_FOG"/>
    <property type="match status" value="4"/>
</dbReference>
<feature type="compositionally biased region" description="Low complexity" evidence="12">
    <location>
        <begin position="586"/>
        <end position="611"/>
    </location>
</feature>
<feature type="compositionally biased region" description="Polar residues" evidence="12">
    <location>
        <begin position="1125"/>
        <end position="1137"/>
    </location>
</feature>
<dbReference type="InterPro" id="IPR046341">
    <property type="entry name" value="SET_dom_sf"/>
</dbReference>
<feature type="compositionally biased region" description="Polar residues" evidence="12">
    <location>
        <begin position="219"/>
        <end position="232"/>
    </location>
</feature>
<feature type="compositionally biased region" description="Basic and acidic residues" evidence="12">
    <location>
        <begin position="1084"/>
        <end position="1096"/>
    </location>
</feature>
<sequence length="1261" mass="139891">MSRRKQSNPKPVLRLSENDDSDSAMEKELSVDENGGDKPNDHSSDCESVTADQADPETSSEVSEVQIHKEQTDIVAKSEPSESEMILESCNTLKRVSVPNNILFLKRLDEEDASIAGRSCLLFSAIPLPAGSCIGPFKGEIVSLSSIKQGDLVLQAQEREGEAGFVRVLCESGSWLSLLRPAPIESAKNASVYFEDGKIWCEIVSDLNPGTELLASFSINSNNEPESDVTSPETQTTEEAMETTPIPRVETHLPKSSPPQCSEKPAPSHAALLYGCQFCGVRFSSMRTLQGHLTFYCSKKPQLPVRPESSDEKESSEKDKNTGFRTAKKRSFSERSQSPDSKFSSPSPGKSDVSTESDGVPVKVAKPELFKCDMCSYSIDKLSSLNRHKRIHNRVDNSVMEQQHIASKQDTYCKECNIQFSSFSTFKCHKEVYCSKRFMGLNAANSPSSSLVSPGSDSGRLMLSPATLQHAMISANTKTSNAQPRVILAPPILVSSKESSDIKYSYPTVIVQPVLHERETPPPKNPTENRVSSSSSLDMPLDLSTSKGESPRSSKSSAPKVTEEMVEEQTQELDLSVKVKEERLSPKSTASMSPSSRQMVTPKSSPSSPHSQRSEDPSLSELPRLMASPIPPLITVPQLSFMGKPVPAVPHSVSKCSDCNIVFYKRENYLIHKKHYCSSRQGKSVSEDEDSSTDMMSRRQVLSTRLAAAATPERSHSVDSSETSPQEKPEVKEPTTPGRTTKSPQEDKLSPSRAREAGEIIYRFYCVPCKIKFSSASTLQAHKEFYCPHGKESEHTVLGKNKMEGKSSPKSEDDAIKCPRCEVLLPSSRHLKMHFCAGMASQMPVFRCLYCDFVTQTETRLSEHMKAHMPTKAYRCTLCGYRGNTVRGMRMHGKVHLDNGEEFTDDHMLEIEEPPLMPIKMAEHVTSEAGPIDVEAELIRLKNEPYKRRRSRKSYEKAEHASSIPRNFSSMCMYCGQIFTDLSNFAMHLKLHEMIALQAAGVQNYKCQYCTSICDTFESLMAHVYNKHPEKIPREQSSPGSNSRSSPSQTGKSPDRNSPSPQADQAVVKTEPRSPAQEDSCQPSDHELLPIKREVTTDNEESGNSENIPNETLSPSKRIKEELQSESSRSPLETSIVNRDLPPKSASSSPRSQKSPVSRGSTPKIKQENPEPAEKTPALMIPRLDPQMMPYYHVVPAAFHLLPNMVNPVTSQVGQSPKRTDKYCRHCDISFTYKNSYLAHKKYYCSANNNMSEEITSPAQA</sequence>
<feature type="compositionally biased region" description="Low complexity" evidence="12">
    <location>
        <begin position="1037"/>
        <end position="1048"/>
    </location>
</feature>
<evidence type="ECO:0000259" key="13">
    <source>
        <dbReference type="PROSITE" id="PS50157"/>
    </source>
</evidence>
<evidence type="ECO:0000256" key="5">
    <source>
        <dbReference type="ARBA" id="ARBA00022771"/>
    </source>
</evidence>
<feature type="compositionally biased region" description="Low complexity" evidence="12">
    <location>
        <begin position="233"/>
        <end position="244"/>
    </location>
</feature>
<keyword evidence="8" id="KW-0238">DNA-binding</keyword>
<feature type="domain" description="CCHC FOG-type" evidence="14">
    <location>
        <begin position="405"/>
        <end position="438"/>
    </location>
</feature>
<dbReference type="GO" id="GO:0030154">
    <property type="term" value="P:cell differentiation"/>
    <property type="evidence" value="ECO:0007669"/>
    <property type="project" value="UniProtKB-ARBA"/>
</dbReference>
<dbReference type="KEGG" id="cvn:111135471"/>
<feature type="domain" description="C2H2-type" evidence="13">
    <location>
        <begin position="970"/>
        <end position="992"/>
    </location>
</feature>
<comment type="subcellular location">
    <subcellularLocation>
        <location evidence="1">Nucleus</location>
    </subcellularLocation>
</comment>
<dbReference type="GO" id="GO:0003677">
    <property type="term" value="F:DNA binding"/>
    <property type="evidence" value="ECO:0007669"/>
    <property type="project" value="UniProtKB-KW"/>
</dbReference>
<keyword evidence="6" id="KW-0862">Zinc</keyword>
<proteinExistence type="predicted"/>
<feature type="domain" description="CCHC FOG-type" evidence="14">
    <location>
        <begin position="1216"/>
        <end position="1249"/>
    </location>
</feature>
<keyword evidence="7" id="KW-0805">Transcription regulation</keyword>
<feature type="domain" description="CCHC FOG-type" evidence="14">
    <location>
        <begin position="648"/>
        <end position="681"/>
    </location>
</feature>
<feature type="compositionally biased region" description="Polar residues" evidence="12">
    <location>
        <begin position="46"/>
        <end position="63"/>
    </location>
</feature>
<evidence type="ECO:0000256" key="9">
    <source>
        <dbReference type="ARBA" id="ARBA00023163"/>
    </source>
</evidence>
<evidence type="ECO:0000313" key="15">
    <source>
        <dbReference type="Proteomes" id="UP000694844"/>
    </source>
</evidence>
<keyword evidence="15" id="KW-1185">Reference proteome</keyword>
<evidence type="ECO:0000313" key="16">
    <source>
        <dbReference type="RefSeq" id="XP_022341281.1"/>
    </source>
</evidence>
<feature type="domain" description="CCHC FOG-type" evidence="14">
    <location>
        <begin position="758"/>
        <end position="791"/>
    </location>
</feature>
<dbReference type="SMART" id="SM00355">
    <property type="entry name" value="ZnF_C2H2"/>
    <property type="match status" value="9"/>
</dbReference>
<feature type="region of interest" description="Disordered" evidence="12">
    <location>
        <begin position="1"/>
        <end position="80"/>
    </location>
</feature>
<feature type="domain" description="C2H2-type" evidence="13">
    <location>
        <begin position="274"/>
        <end position="301"/>
    </location>
</feature>
<keyword evidence="9" id="KW-0804">Transcription</keyword>
<dbReference type="GO" id="GO:0008270">
    <property type="term" value="F:zinc ion binding"/>
    <property type="evidence" value="ECO:0007669"/>
    <property type="project" value="UniProtKB-KW"/>
</dbReference>
<keyword evidence="3" id="KW-0479">Metal-binding</keyword>
<feature type="compositionally biased region" description="Low complexity" evidence="12">
    <location>
        <begin position="532"/>
        <end position="557"/>
    </location>
</feature>
<evidence type="ECO:0000256" key="3">
    <source>
        <dbReference type="ARBA" id="ARBA00022723"/>
    </source>
</evidence>
<feature type="compositionally biased region" description="Low complexity" evidence="12">
    <location>
        <begin position="1143"/>
        <end position="1159"/>
    </location>
</feature>
<evidence type="ECO:0000256" key="4">
    <source>
        <dbReference type="ARBA" id="ARBA00022737"/>
    </source>
</evidence>
<feature type="region of interest" description="Disordered" evidence="12">
    <location>
        <begin position="1030"/>
        <end position="1177"/>
    </location>
</feature>
<feature type="compositionally biased region" description="Polar residues" evidence="12">
    <location>
        <begin position="1049"/>
        <end position="1063"/>
    </location>
</feature>
<feature type="compositionally biased region" description="Basic and acidic residues" evidence="12">
    <location>
        <begin position="575"/>
        <end position="585"/>
    </location>
</feature>
<evidence type="ECO:0000313" key="17">
    <source>
        <dbReference type="RefSeq" id="XP_022341282.1"/>
    </source>
</evidence>
<dbReference type="GO" id="GO:0005634">
    <property type="term" value="C:nucleus"/>
    <property type="evidence" value="ECO:0007669"/>
    <property type="project" value="UniProtKB-SubCell"/>
</dbReference>
<feature type="compositionally biased region" description="Basic and acidic residues" evidence="12">
    <location>
        <begin position="1165"/>
        <end position="1174"/>
    </location>
</feature>
<feature type="compositionally biased region" description="Basic and acidic residues" evidence="12">
    <location>
        <begin position="24"/>
        <end position="45"/>
    </location>
</feature>
<accession>A0A8B8EMZ8</accession>
<evidence type="ECO:0000256" key="1">
    <source>
        <dbReference type="ARBA" id="ARBA00004123"/>
    </source>
</evidence>
<dbReference type="InterPro" id="IPR039746">
    <property type="entry name" value="FOG"/>
</dbReference>
<name>A0A8B8EMZ8_CRAVI</name>
<evidence type="ECO:0000256" key="2">
    <source>
        <dbReference type="ARBA" id="ARBA00022491"/>
    </source>
</evidence>
<evidence type="ECO:0000256" key="10">
    <source>
        <dbReference type="ARBA" id="ARBA00023242"/>
    </source>
</evidence>
<keyword evidence="4" id="KW-0677">Repeat</keyword>
<feature type="compositionally biased region" description="Polar residues" evidence="12">
    <location>
        <begin position="1104"/>
        <end position="1115"/>
    </location>
</feature>
<evidence type="ECO:0000256" key="7">
    <source>
        <dbReference type="ARBA" id="ARBA00023015"/>
    </source>
</evidence>
<keyword evidence="5 11" id="KW-0863">Zinc-finger</keyword>
<feature type="compositionally biased region" description="Low complexity" evidence="12">
    <location>
        <begin position="336"/>
        <end position="352"/>
    </location>
</feature>
<feature type="domain" description="C2H2-type" evidence="13">
    <location>
        <begin position="764"/>
        <end position="794"/>
    </location>
</feature>
<keyword evidence="2" id="KW-0678">Repressor</keyword>
<dbReference type="Gene3D" id="3.30.160.60">
    <property type="entry name" value="Classic Zinc Finger"/>
    <property type="match status" value="3"/>
</dbReference>
<dbReference type="PANTHER" id="PTHR12958:SF3">
    <property type="entry name" value="ZINC FINGER PROTEIN USH"/>
    <property type="match status" value="1"/>
</dbReference>
<evidence type="ECO:0000256" key="6">
    <source>
        <dbReference type="ARBA" id="ARBA00022833"/>
    </source>
</evidence>
<feature type="compositionally biased region" description="Basic and acidic residues" evidence="12">
    <location>
        <begin position="713"/>
        <end position="733"/>
    </location>
</feature>
<feature type="compositionally biased region" description="Basic and acidic residues" evidence="12">
    <location>
        <begin position="308"/>
        <end position="322"/>
    </location>
</feature>
<evidence type="ECO:0000256" key="12">
    <source>
        <dbReference type="SAM" id="MobiDB-lite"/>
    </source>
</evidence>
<reference evidence="16 17" key="1">
    <citation type="submission" date="2025-04" db="UniProtKB">
        <authorList>
            <consortium name="RefSeq"/>
        </authorList>
    </citation>
    <scope>IDENTIFICATION</scope>
    <source>
        <tissue evidence="16 17">Whole sample</tissue>
    </source>
</reference>
<feature type="compositionally biased region" description="Basic and acidic residues" evidence="12">
    <location>
        <begin position="744"/>
        <end position="753"/>
    </location>
</feature>
<dbReference type="RefSeq" id="XP_022341281.1">
    <property type="nucleotide sequence ID" value="XM_022485573.1"/>
</dbReference>
<dbReference type="PROSITE" id="PS00028">
    <property type="entry name" value="ZINC_FINGER_C2H2_1"/>
    <property type="match status" value="3"/>
</dbReference>
<dbReference type="GO" id="GO:0009653">
    <property type="term" value="P:anatomical structure morphogenesis"/>
    <property type="evidence" value="ECO:0007669"/>
    <property type="project" value="UniProtKB-ARBA"/>
</dbReference>